<evidence type="ECO:0000256" key="1">
    <source>
        <dbReference type="SAM" id="MobiDB-lite"/>
    </source>
</evidence>
<sequence>MFNEESAPSPYTLSIIGALPTTVQQQVSKPQCLKDGKHVDISFVRNPAGIVSSRLGVQSIRLSGLTNSRCDIPYDDLQNYKLESDTWSDHRLVPGQASHTIMSGHRSTNPDHK</sequence>
<accession>A0AAV3ZQ81</accession>
<name>A0AAV3ZQ81_9GAST</name>
<reference evidence="2 3" key="1">
    <citation type="journal article" date="2021" name="Elife">
        <title>Chloroplast acquisition without the gene transfer in kleptoplastic sea slugs, Plakobranchus ocellatus.</title>
        <authorList>
            <person name="Maeda T."/>
            <person name="Takahashi S."/>
            <person name="Yoshida T."/>
            <person name="Shimamura S."/>
            <person name="Takaki Y."/>
            <person name="Nagai Y."/>
            <person name="Toyoda A."/>
            <person name="Suzuki Y."/>
            <person name="Arimoto A."/>
            <person name="Ishii H."/>
            <person name="Satoh N."/>
            <person name="Nishiyama T."/>
            <person name="Hasebe M."/>
            <person name="Maruyama T."/>
            <person name="Minagawa J."/>
            <person name="Obokata J."/>
            <person name="Shigenobu S."/>
        </authorList>
    </citation>
    <scope>NUCLEOTIDE SEQUENCE [LARGE SCALE GENOMIC DNA]</scope>
</reference>
<evidence type="ECO:0000313" key="3">
    <source>
        <dbReference type="Proteomes" id="UP000735302"/>
    </source>
</evidence>
<evidence type="ECO:0000313" key="2">
    <source>
        <dbReference type="EMBL" id="GFN96717.1"/>
    </source>
</evidence>
<gene>
    <name evidence="2" type="ORF">PoB_002322300</name>
</gene>
<protein>
    <submittedName>
        <fullName evidence="2">Uncharacterized protein</fullName>
    </submittedName>
</protein>
<feature type="compositionally biased region" description="Polar residues" evidence="1">
    <location>
        <begin position="97"/>
        <end position="107"/>
    </location>
</feature>
<proteinExistence type="predicted"/>
<feature type="region of interest" description="Disordered" evidence="1">
    <location>
        <begin position="94"/>
        <end position="113"/>
    </location>
</feature>
<comment type="caution">
    <text evidence="2">The sequence shown here is derived from an EMBL/GenBank/DDBJ whole genome shotgun (WGS) entry which is preliminary data.</text>
</comment>
<keyword evidence="3" id="KW-1185">Reference proteome</keyword>
<organism evidence="2 3">
    <name type="scientific">Plakobranchus ocellatus</name>
    <dbReference type="NCBI Taxonomy" id="259542"/>
    <lineage>
        <taxon>Eukaryota</taxon>
        <taxon>Metazoa</taxon>
        <taxon>Spiralia</taxon>
        <taxon>Lophotrochozoa</taxon>
        <taxon>Mollusca</taxon>
        <taxon>Gastropoda</taxon>
        <taxon>Heterobranchia</taxon>
        <taxon>Euthyneura</taxon>
        <taxon>Panpulmonata</taxon>
        <taxon>Sacoglossa</taxon>
        <taxon>Placobranchoidea</taxon>
        <taxon>Plakobranchidae</taxon>
        <taxon>Plakobranchus</taxon>
    </lineage>
</organism>
<dbReference type="Proteomes" id="UP000735302">
    <property type="component" value="Unassembled WGS sequence"/>
</dbReference>
<dbReference type="EMBL" id="BLXT01002699">
    <property type="protein sequence ID" value="GFN96717.1"/>
    <property type="molecule type" value="Genomic_DNA"/>
</dbReference>
<dbReference type="AlphaFoldDB" id="A0AAV3ZQ81"/>